<feature type="transmembrane region" description="Helical" evidence="1">
    <location>
        <begin position="129"/>
        <end position="152"/>
    </location>
</feature>
<proteinExistence type="predicted"/>
<name>A0A9W6JWK4_9HYPH</name>
<dbReference type="AlphaFoldDB" id="A0A9W6JWK4"/>
<feature type="transmembrane region" description="Helical" evidence="1">
    <location>
        <begin position="100"/>
        <end position="117"/>
    </location>
</feature>
<protein>
    <submittedName>
        <fullName evidence="2">Protein hupE</fullName>
    </submittedName>
</protein>
<feature type="transmembrane region" description="Helical" evidence="1">
    <location>
        <begin position="48"/>
        <end position="69"/>
    </location>
</feature>
<evidence type="ECO:0000313" key="3">
    <source>
        <dbReference type="Proteomes" id="UP001143330"/>
    </source>
</evidence>
<keyword evidence="1" id="KW-0812">Transmembrane</keyword>
<feature type="transmembrane region" description="Helical" evidence="1">
    <location>
        <begin position="20"/>
        <end position="41"/>
    </location>
</feature>
<evidence type="ECO:0000256" key="1">
    <source>
        <dbReference type="SAM" id="Phobius"/>
    </source>
</evidence>
<feature type="transmembrane region" description="Helical" evidence="1">
    <location>
        <begin position="75"/>
        <end position="93"/>
    </location>
</feature>
<sequence>MPALAFAHTGAGDAHGFSHGFMHPIGGVDHVLAMVAVGIFAAQLGGRAIWAVPASFVALMAVGGFLGIAGVGLPFVELGIVGSIVVLGLVVALGWKNAPLGAAMALVGFFAVFHGHAHGTEMPADASGLAYAAGFMLATAALHIAGVGIGLALGKLGETRAPRLTQALGAVVAVTGLGLLSGVI</sequence>
<organism evidence="2 3">
    <name type="scientific">Ancylobacter defluvii</name>
    <dbReference type="NCBI Taxonomy" id="1282440"/>
    <lineage>
        <taxon>Bacteria</taxon>
        <taxon>Pseudomonadati</taxon>
        <taxon>Pseudomonadota</taxon>
        <taxon>Alphaproteobacteria</taxon>
        <taxon>Hyphomicrobiales</taxon>
        <taxon>Xanthobacteraceae</taxon>
        <taxon>Ancylobacter</taxon>
    </lineage>
</organism>
<accession>A0A9W6JWK4</accession>
<keyword evidence="1" id="KW-1133">Transmembrane helix</keyword>
<reference evidence="2" key="2">
    <citation type="submission" date="2023-01" db="EMBL/GenBank/DDBJ databases">
        <authorList>
            <person name="Sun Q."/>
            <person name="Evtushenko L."/>
        </authorList>
    </citation>
    <scope>NUCLEOTIDE SEQUENCE</scope>
    <source>
        <strain evidence="2">VKM B-2789</strain>
    </source>
</reference>
<dbReference type="EMBL" id="BSFM01000014">
    <property type="protein sequence ID" value="GLK85156.1"/>
    <property type="molecule type" value="Genomic_DNA"/>
</dbReference>
<dbReference type="PIRSF" id="PIRSF016919">
    <property type="entry name" value="HupE_UreJ"/>
    <property type="match status" value="1"/>
</dbReference>
<dbReference type="Proteomes" id="UP001143330">
    <property type="component" value="Unassembled WGS sequence"/>
</dbReference>
<keyword evidence="1" id="KW-0472">Membrane</keyword>
<feature type="transmembrane region" description="Helical" evidence="1">
    <location>
        <begin position="164"/>
        <end position="183"/>
    </location>
</feature>
<dbReference type="Pfam" id="PF04955">
    <property type="entry name" value="HupE_UreJ"/>
    <property type="match status" value="1"/>
</dbReference>
<evidence type="ECO:0000313" key="2">
    <source>
        <dbReference type="EMBL" id="GLK85156.1"/>
    </source>
</evidence>
<reference evidence="2" key="1">
    <citation type="journal article" date="2014" name="Int. J. Syst. Evol. Microbiol.">
        <title>Complete genome sequence of Corynebacterium casei LMG S-19264T (=DSM 44701T), isolated from a smear-ripened cheese.</title>
        <authorList>
            <consortium name="US DOE Joint Genome Institute (JGI-PGF)"/>
            <person name="Walter F."/>
            <person name="Albersmeier A."/>
            <person name="Kalinowski J."/>
            <person name="Ruckert C."/>
        </authorList>
    </citation>
    <scope>NUCLEOTIDE SEQUENCE</scope>
    <source>
        <strain evidence="2">VKM B-2789</strain>
    </source>
</reference>
<keyword evidence="3" id="KW-1185">Reference proteome</keyword>
<dbReference type="InterPro" id="IPR007038">
    <property type="entry name" value="HupE_UreJ"/>
</dbReference>
<gene>
    <name evidence="2" type="ORF">GCM10017653_32260</name>
</gene>
<comment type="caution">
    <text evidence="2">The sequence shown here is derived from an EMBL/GenBank/DDBJ whole genome shotgun (WGS) entry which is preliminary data.</text>
</comment>